<proteinExistence type="predicted"/>
<organism evidence="2 3">
    <name type="scientific">Flagellimonas eckloniae</name>
    <dbReference type="NCBI Taxonomy" id="346185"/>
    <lineage>
        <taxon>Bacteria</taxon>
        <taxon>Pseudomonadati</taxon>
        <taxon>Bacteroidota</taxon>
        <taxon>Flavobacteriia</taxon>
        <taxon>Flavobacteriales</taxon>
        <taxon>Flavobacteriaceae</taxon>
        <taxon>Flagellimonas</taxon>
    </lineage>
</organism>
<name>A0A0Q0XCS4_9FLAO</name>
<dbReference type="EMBL" id="LCTZ01000002">
    <property type="protein sequence ID" value="KQC28934.1"/>
    <property type="molecule type" value="Genomic_DNA"/>
</dbReference>
<accession>A0A0Q0XCS4</accession>
<evidence type="ECO:0000313" key="3">
    <source>
        <dbReference type="Proteomes" id="UP000050827"/>
    </source>
</evidence>
<feature type="domain" description="Outer membrane protein beta-barrel" evidence="1">
    <location>
        <begin position="438"/>
        <end position="896"/>
    </location>
</feature>
<dbReference type="PATRIC" id="fig|1547436.3.peg.577"/>
<reference evidence="2 3" key="1">
    <citation type="submission" date="2015-04" db="EMBL/GenBank/DDBJ databases">
        <title>Complete genome of flavobacterium.</title>
        <authorList>
            <person name="Kwon Y.M."/>
            <person name="Kim S.-J."/>
        </authorList>
    </citation>
    <scope>NUCLEOTIDE SEQUENCE [LARGE SCALE GENOMIC DNA]</scope>
    <source>
        <strain evidence="2 3">DK169</strain>
    </source>
</reference>
<dbReference type="Proteomes" id="UP000050827">
    <property type="component" value="Unassembled WGS sequence"/>
</dbReference>
<keyword evidence="2" id="KW-0675">Receptor</keyword>
<protein>
    <submittedName>
        <fullName evidence="2">TonB-dependent receptor</fullName>
    </submittedName>
</protein>
<gene>
    <name evidence="2" type="ORF">AAY42_02765</name>
</gene>
<dbReference type="STRING" id="346185.AAY42_02765"/>
<dbReference type="SUPFAM" id="SSF56935">
    <property type="entry name" value="Porins"/>
    <property type="match status" value="1"/>
</dbReference>
<keyword evidence="3" id="KW-1185">Reference proteome</keyword>
<dbReference type="Pfam" id="PF14905">
    <property type="entry name" value="OMP_b-brl_3"/>
    <property type="match status" value="1"/>
</dbReference>
<evidence type="ECO:0000259" key="1">
    <source>
        <dbReference type="Pfam" id="PF14905"/>
    </source>
</evidence>
<dbReference type="Pfam" id="PF13715">
    <property type="entry name" value="CarbopepD_reg_2"/>
    <property type="match status" value="1"/>
</dbReference>
<dbReference type="AlphaFoldDB" id="A0A0Q0XCS4"/>
<dbReference type="SUPFAM" id="SSF49464">
    <property type="entry name" value="Carboxypeptidase regulatory domain-like"/>
    <property type="match status" value="1"/>
</dbReference>
<evidence type="ECO:0000313" key="2">
    <source>
        <dbReference type="EMBL" id="KQC28934.1"/>
    </source>
</evidence>
<dbReference type="InterPro" id="IPR008969">
    <property type="entry name" value="CarboxyPept-like_regulatory"/>
</dbReference>
<dbReference type="OrthoDB" id="1682379at2"/>
<dbReference type="RefSeq" id="WP_055392480.1">
    <property type="nucleotide sequence ID" value="NZ_LCTZ01000002.1"/>
</dbReference>
<comment type="caution">
    <text evidence="2">The sequence shown here is derived from an EMBL/GenBank/DDBJ whole genome shotgun (WGS) entry which is preliminary data.</text>
</comment>
<dbReference type="InterPro" id="IPR041700">
    <property type="entry name" value="OMP_b-brl_3"/>
</dbReference>
<sequence>MRVFFTIVVCFINFSFSQSKSFEISGTLISEVDKQPIESATVYLQQVKDSSLITYTVSNQQGKFLLENNGNVAEADLYVSHIGYQTYYRRIQINQSIINAGEISLMINTNVLDEVVVKSSAPITIKKDTIEFNVKSFKAKKDANIEDLLKELPGFEVDADGKIKVNGKEMNKILVNGKPFFGDDPTIATRNLSKEIVEKIQVSDTKTDSEAFTGEEGDRTNKTVNLVIKKENNKGIFGRFAAGVGTDKRYEFAGMFNTFNDDLQFSVLGGGNNINSPGFSFGEIRKMFGGSYNINRQLFYDKGEGVSTSRNTGLNYADDLGEKVVISTNYFASNVDLDNIRISERENILPDNRFFTNSSSNTNSNIEEHSTETKLQIKVDSTLQIIVEPKFRYAMSTNTSNNAEESFDEDQLLINESISGSFTERREKFFSNNVNFTKRFGNKGSFLKLDIFNRNTKTDIEDIFNSQVDVYGDDPENITRNQLGMEEKNDDTFIAGMSYRLPIKGKELSMDFKYGYRNNIQENLKNSFDFNEVTQEYDTDINVDLSSDFEYKNITSTPGVSLQYKKEKWSSSLGMDLIFRTLENNDFLRPGFNLSRNFNAVTVAYRLNYRSPKSSLGAGYNLRNNPPQLNQLQTFIDITNPLEIVVGNPSLKPSNNHDFHMYYNANNFQKGRDLYTYVNAQIQNNSITVKRTINENLTRETTYANVNGGYRVNMYMGYNKKIKMDTLKTIQFNFGFNPELRRVINFNGDIQYASLSKTLSPSLGTRFVWKDITELGINYRLSLTQSNFDIDGFDDQNFSNHLLFLRTATFVPKNVEWRNEITYTYNPDVADGFEKSAWFWNSTLAYSFMKDRATLTLKAYDLLNQNTNVRRITNEYFIEDRQSNVLQRYFMLGFSWKFNTLGKAGEVRDSGYRIIN</sequence>